<dbReference type="PROSITE" id="PS00687">
    <property type="entry name" value="ALDEHYDE_DEHYDR_GLU"/>
    <property type="match status" value="1"/>
</dbReference>
<dbReference type="Pfam" id="PF00171">
    <property type="entry name" value="Aldedh"/>
    <property type="match status" value="1"/>
</dbReference>
<dbReference type="Proteomes" id="UP000754883">
    <property type="component" value="Unassembled WGS sequence"/>
</dbReference>
<comment type="caution">
    <text evidence="10">The sequence shown here is derived from an EMBL/GenBank/DDBJ whole genome shotgun (WGS) entry which is preliminary data.</text>
</comment>
<evidence type="ECO:0000256" key="8">
    <source>
        <dbReference type="RuleBase" id="RU365091"/>
    </source>
</evidence>
<comment type="catalytic activity">
    <reaction evidence="5 8">
        <text>succinate semialdehyde + NAD(+) + H2O = succinate + NADH + 2 H(+)</text>
        <dbReference type="Rhea" id="RHEA:13217"/>
        <dbReference type="ChEBI" id="CHEBI:15377"/>
        <dbReference type="ChEBI" id="CHEBI:15378"/>
        <dbReference type="ChEBI" id="CHEBI:30031"/>
        <dbReference type="ChEBI" id="CHEBI:57540"/>
        <dbReference type="ChEBI" id="CHEBI:57706"/>
        <dbReference type="ChEBI" id="CHEBI:57945"/>
        <dbReference type="EC" id="1.2.1.16"/>
    </reaction>
</comment>
<reference evidence="10" key="1">
    <citation type="submission" date="2021-10" db="EMBL/GenBank/DDBJ databases">
        <authorList>
            <person name="Piombo E."/>
        </authorList>
    </citation>
    <scope>NUCLEOTIDE SEQUENCE</scope>
</reference>
<dbReference type="InterPro" id="IPR029510">
    <property type="entry name" value="Ald_DH_CS_GLU"/>
</dbReference>
<proteinExistence type="inferred from homology"/>
<dbReference type="GO" id="GO:0009450">
    <property type="term" value="P:gamma-aminobutyric acid catabolic process"/>
    <property type="evidence" value="ECO:0007669"/>
    <property type="project" value="InterPro"/>
</dbReference>
<dbReference type="NCBIfam" id="TIGR01780">
    <property type="entry name" value="SSADH"/>
    <property type="match status" value="1"/>
</dbReference>
<dbReference type="EC" id="1.2.1.16" evidence="8"/>
<dbReference type="AlphaFoldDB" id="A0A9N9U323"/>
<evidence type="ECO:0000256" key="7">
    <source>
        <dbReference type="RuleBase" id="RU003345"/>
    </source>
</evidence>
<comment type="pathway">
    <text evidence="1 8">Amino-acid degradation; 4-aminobutanoate degradation.</text>
</comment>
<dbReference type="PANTHER" id="PTHR43353">
    <property type="entry name" value="SUCCINATE-SEMIALDEHYDE DEHYDROGENASE, MITOCHONDRIAL"/>
    <property type="match status" value="1"/>
</dbReference>
<evidence type="ECO:0000256" key="1">
    <source>
        <dbReference type="ARBA" id="ARBA00005176"/>
    </source>
</evidence>
<dbReference type="FunFam" id="3.40.309.10:FF:000004">
    <property type="entry name" value="Succinate-semialdehyde dehydrogenase I"/>
    <property type="match status" value="1"/>
</dbReference>
<dbReference type="InterPro" id="IPR016161">
    <property type="entry name" value="Ald_DH/histidinol_DH"/>
</dbReference>
<dbReference type="InterPro" id="IPR016162">
    <property type="entry name" value="Ald_DH_N"/>
</dbReference>
<dbReference type="PANTHER" id="PTHR43353:SF11">
    <property type="entry name" value="SUCCINATE SEMIALDEHYDE DEHYDROGENASE (EUROFUNG)"/>
    <property type="match status" value="1"/>
</dbReference>
<dbReference type="InterPro" id="IPR010102">
    <property type="entry name" value="Succ_semiAld_DH"/>
</dbReference>
<dbReference type="InterPro" id="IPR050740">
    <property type="entry name" value="Aldehyde_DH_Superfamily"/>
</dbReference>
<evidence type="ECO:0000256" key="2">
    <source>
        <dbReference type="ARBA" id="ARBA00009986"/>
    </source>
</evidence>
<keyword evidence="3 7" id="KW-0560">Oxidoreductase</keyword>
<dbReference type="GO" id="GO:0004777">
    <property type="term" value="F:succinate-semialdehyde dehydrogenase (NAD+) activity"/>
    <property type="evidence" value="ECO:0007669"/>
    <property type="project" value="UniProtKB-UniRule"/>
</dbReference>
<feature type="domain" description="Aldehyde dehydrogenase" evidence="9">
    <location>
        <begin position="23"/>
        <end position="485"/>
    </location>
</feature>
<dbReference type="InterPro" id="IPR016163">
    <property type="entry name" value="Ald_DH_C"/>
</dbReference>
<feature type="active site" evidence="6">
    <location>
        <position position="261"/>
    </location>
</feature>
<dbReference type="SUPFAM" id="SSF53720">
    <property type="entry name" value="ALDH-like"/>
    <property type="match status" value="1"/>
</dbReference>
<dbReference type="Gene3D" id="3.40.309.10">
    <property type="entry name" value="Aldehyde Dehydrogenase, Chain A, domain 2"/>
    <property type="match status" value="1"/>
</dbReference>
<evidence type="ECO:0000256" key="3">
    <source>
        <dbReference type="ARBA" id="ARBA00023002"/>
    </source>
</evidence>
<evidence type="ECO:0000256" key="6">
    <source>
        <dbReference type="PROSITE-ProRule" id="PRU10007"/>
    </source>
</evidence>
<evidence type="ECO:0000259" key="9">
    <source>
        <dbReference type="Pfam" id="PF00171"/>
    </source>
</evidence>
<evidence type="ECO:0000256" key="5">
    <source>
        <dbReference type="ARBA" id="ARBA00052698"/>
    </source>
</evidence>
<dbReference type="CDD" id="cd07103">
    <property type="entry name" value="ALDH_F5_SSADH_GabD"/>
    <property type="match status" value="1"/>
</dbReference>
<organism evidence="10 11">
    <name type="scientific">Clonostachys byssicola</name>
    <dbReference type="NCBI Taxonomy" id="160290"/>
    <lineage>
        <taxon>Eukaryota</taxon>
        <taxon>Fungi</taxon>
        <taxon>Dikarya</taxon>
        <taxon>Ascomycota</taxon>
        <taxon>Pezizomycotina</taxon>
        <taxon>Sordariomycetes</taxon>
        <taxon>Hypocreomycetidae</taxon>
        <taxon>Hypocreales</taxon>
        <taxon>Bionectriaceae</taxon>
        <taxon>Clonostachys</taxon>
    </lineage>
</organism>
<dbReference type="GO" id="GO:0005737">
    <property type="term" value="C:cytoplasm"/>
    <property type="evidence" value="ECO:0007669"/>
    <property type="project" value="TreeGrafter"/>
</dbReference>
<dbReference type="Gene3D" id="3.40.605.10">
    <property type="entry name" value="Aldehyde Dehydrogenase, Chain A, domain 1"/>
    <property type="match status" value="1"/>
</dbReference>
<dbReference type="EMBL" id="CABFNO020001247">
    <property type="protein sequence ID" value="CAG9974220.1"/>
    <property type="molecule type" value="Genomic_DNA"/>
</dbReference>
<comment type="similarity">
    <text evidence="2 7">Belongs to the aldehyde dehydrogenase family.</text>
</comment>
<evidence type="ECO:0000313" key="10">
    <source>
        <dbReference type="EMBL" id="CAG9974220.1"/>
    </source>
</evidence>
<evidence type="ECO:0000313" key="11">
    <source>
        <dbReference type="Proteomes" id="UP000754883"/>
    </source>
</evidence>
<comment type="catalytic activity">
    <reaction evidence="4 8">
        <text>succinate semialdehyde + NADP(+) + H2O = succinate + NADPH + 2 H(+)</text>
        <dbReference type="Rhea" id="RHEA:13213"/>
        <dbReference type="ChEBI" id="CHEBI:15377"/>
        <dbReference type="ChEBI" id="CHEBI:15378"/>
        <dbReference type="ChEBI" id="CHEBI:30031"/>
        <dbReference type="ChEBI" id="CHEBI:57706"/>
        <dbReference type="ChEBI" id="CHEBI:57783"/>
        <dbReference type="ChEBI" id="CHEBI:58349"/>
        <dbReference type="EC" id="1.2.1.16"/>
    </reaction>
</comment>
<protein>
    <recommendedName>
        <fullName evidence="8">Succinate-semialdehyde dehydrogenase</fullName>
        <ecNumber evidence="8">1.2.1.16</ecNumber>
    </recommendedName>
</protein>
<gene>
    <name evidence="10" type="ORF">CBYS24578_00011740</name>
</gene>
<name>A0A9N9U323_9HYPO</name>
<dbReference type="OrthoDB" id="310895at2759"/>
<accession>A0A9N9U323</accession>
<dbReference type="InterPro" id="IPR015590">
    <property type="entry name" value="Aldehyde_DH_dom"/>
</dbReference>
<keyword evidence="11" id="KW-1185">Reference proteome</keyword>
<evidence type="ECO:0000256" key="4">
    <source>
        <dbReference type="ARBA" id="ARBA00050387"/>
    </source>
</evidence>
<dbReference type="FunFam" id="3.40.605.10:FF:000005">
    <property type="entry name" value="Succinate-semialdehyde dehydrogenase I"/>
    <property type="match status" value="1"/>
</dbReference>
<sequence length="498" mass="53381">MLQERRLKNPSLLIGKNYINAEWVESASGKRFEVHDPATGKLIGTCPESNSQDAQRAIDAAAAAFPAWRSRSGRERARILRRWNDLILENAQDLATLIGWENGKASFDANGEVQFAASFLEWFSEEAAHIHGDVVPHSSTSFRVSVLKEPVGVAGLIVPWNFPAGMITRKLGPALAAGCSVVIKTAGETPFTANALALLGEKSGVPKGVVNIVCALENTPEIGQVLCASPIVRKISFTGSTRVGRLLMKQSSDTIKKLSLELGGNAPVMVFNDADLDLAVKGVVASKFKGTGQTCVCANRIFVQDGIYDEFIKRLVEVVRTFKVGNGADPETTHGPLIHEAAASKVAELVDDAVKKGAKIAVGGRRRQDIGPAFYQPTVLTDVSSNMRLFQEEIFGPIAPILRFSAEDEAVDAANACDVGLASYVYTQDITRAHRVTELLHFGMVAINTGVMSDAAAPFGGVKQSGLGREGSKYGIADYLQSKTVVTGNINVTHRAHI</sequence>